<dbReference type="SUPFAM" id="SSF51658">
    <property type="entry name" value="Xylose isomerase-like"/>
    <property type="match status" value="1"/>
</dbReference>
<keyword evidence="7 9" id="KW-0464">Manganese</keyword>
<gene>
    <name evidence="9" type="primary">uxuA</name>
    <name evidence="10" type="ordered locus">Caka_0457</name>
</gene>
<evidence type="ECO:0000313" key="11">
    <source>
        <dbReference type="Proteomes" id="UP000000925"/>
    </source>
</evidence>
<dbReference type="PANTHER" id="PTHR30387:SF2">
    <property type="entry name" value="MANNONATE DEHYDRATASE"/>
    <property type="match status" value="1"/>
</dbReference>
<dbReference type="Gene3D" id="3.20.20.150">
    <property type="entry name" value="Divalent-metal-dependent TIM barrel enzymes"/>
    <property type="match status" value="1"/>
</dbReference>
<dbReference type="Proteomes" id="UP000000925">
    <property type="component" value="Chromosome"/>
</dbReference>
<dbReference type="GO" id="GO:0030145">
    <property type="term" value="F:manganese ion binding"/>
    <property type="evidence" value="ECO:0007669"/>
    <property type="project" value="TreeGrafter"/>
</dbReference>
<evidence type="ECO:0000256" key="2">
    <source>
        <dbReference type="ARBA" id="ARBA00002713"/>
    </source>
</evidence>
<evidence type="ECO:0000256" key="6">
    <source>
        <dbReference type="ARBA" id="ARBA00023004"/>
    </source>
</evidence>
<comment type="catalytic activity">
    <reaction evidence="1 9">
        <text>D-mannonate = 2-dehydro-3-deoxy-D-gluconate + H2O</text>
        <dbReference type="Rhea" id="RHEA:20097"/>
        <dbReference type="ChEBI" id="CHEBI:15377"/>
        <dbReference type="ChEBI" id="CHEBI:17767"/>
        <dbReference type="ChEBI" id="CHEBI:57990"/>
        <dbReference type="EC" id="4.2.1.8"/>
    </reaction>
</comment>
<dbReference type="eggNOG" id="COG1312">
    <property type="taxonomic scope" value="Bacteria"/>
</dbReference>
<comment type="pathway">
    <text evidence="3 9">Carbohydrate metabolism; pentose and glucuronate interconversion.</text>
</comment>
<dbReference type="EMBL" id="CP001998">
    <property type="protein sequence ID" value="ADE53482.1"/>
    <property type="molecule type" value="Genomic_DNA"/>
</dbReference>
<dbReference type="EC" id="4.2.1.8" evidence="5 9"/>
<dbReference type="PANTHER" id="PTHR30387">
    <property type="entry name" value="MANNONATE DEHYDRATASE"/>
    <property type="match status" value="1"/>
</dbReference>
<comment type="function">
    <text evidence="2 9">Catalyzes the dehydration of D-mannonate.</text>
</comment>
<evidence type="ECO:0000256" key="5">
    <source>
        <dbReference type="ARBA" id="ARBA00012927"/>
    </source>
</evidence>
<dbReference type="NCBIfam" id="TIGR00695">
    <property type="entry name" value="uxuA"/>
    <property type="match status" value="1"/>
</dbReference>
<name>D5EN47_CORAD</name>
<evidence type="ECO:0000256" key="7">
    <source>
        <dbReference type="ARBA" id="ARBA00023211"/>
    </source>
</evidence>
<dbReference type="GO" id="GO:0008927">
    <property type="term" value="F:mannonate dehydratase activity"/>
    <property type="evidence" value="ECO:0007669"/>
    <property type="project" value="UniProtKB-UniRule"/>
</dbReference>
<evidence type="ECO:0000313" key="10">
    <source>
        <dbReference type="EMBL" id="ADE53482.1"/>
    </source>
</evidence>
<keyword evidence="11" id="KW-1185">Reference proteome</keyword>
<sequence length="393" mass="44110">MRWFGPEDPVSLRDLRQCGCEGVMTALHQYAYGELWPLEAIRERKTQLAAENLKWLAVESVPVSEAIKTRTGDFEQHIENYQQTIRNLGAEGIDTVIYNFMPVLDWVRTDMAYPMADGTQTVSYDPVLLAVFDCHILQRSGAEHDYSEAQLEAARVLFQAMRPAERNEFTRTLIDVFPGMGFGFGVDDIRAMLRAYTGIGREQLFEHLRLFLNEVIPVCESAGVRLAIHPDDPPWALLGLPRIVATEDDLQRITQCVDNTANGICFCSGSLSCRDDNDLPGIVDRLGHRINAVHLRSTQRNADGSFFEAAHLGGVVDMPAVVERLLAEIQLRQQSGREDQSLCFRPDHGRVMLDDLTKPALKTPGYSCIGRMRGLAEIRGLQLGIARHLNVFE</sequence>
<dbReference type="GO" id="GO:0042840">
    <property type="term" value="P:D-glucuronate catabolic process"/>
    <property type="evidence" value="ECO:0007669"/>
    <property type="project" value="TreeGrafter"/>
</dbReference>
<evidence type="ECO:0000256" key="3">
    <source>
        <dbReference type="ARBA" id="ARBA00004892"/>
    </source>
</evidence>
<dbReference type="InterPro" id="IPR036237">
    <property type="entry name" value="Xyl_isomerase-like_sf"/>
</dbReference>
<keyword evidence="6 9" id="KW-0408">Iron</keyword>
<evidence type="ECO:0000256" key="8">
    <source>
        <dbReference type="ARBA" id="ARBA00023239"/>
    </source>
</evidence>
<keyword evidence="8 9" id="KW-0456">Lyase</keyword>
<evidence type="ECO:0000256" key="1">
    <source>
        <dbReference type="ARBA" id="ARBA00001794"/>
    </source>
</evidence>
<organism evidence="10 11">
    <name type="scientific">Coraliomargarita akajimensis (strain DSM 45221 / IAM 15411 / JCM 23193 / KCTC 12865 / 04OKA010-24)</name>
    <dbReference type="NCBI Taxonomy" id="583355"/>
    <lineage>
        <taxon>Bacteria</taxon>
        <taxon>Pseudomonadati</taxon>
        <taxon>Verrucomicrobiota</taxon>
        <taxon>Opitutia</taxon>
        <taxon>Puniceicoccales</taxon>
        <taxon>Coraliomargaritaceae</taxon>
        <taxon>Coraliomargarita</taxon>
    </lineage>
</organism>
<accession>D5EN47</accession>
<dbReference type="STRING" id="583355.Caka_0457"/>
<comment type="cofactor">
    <cofactor evidence="9">
        <name>Fe(2+)</name>
        <dbReference type="ChEBI" id="CHEBI:29033"/>
    </cofactor>
    <cofactor evidence="9">
        <name>Mn(2+)</name>
        <dbReference type="ChEBI" id="CHEBI:29035"/>
    </cofactor>
</comment>
<dbReference type="HAMAP" id="MF_00106">
    <property type="entry name" value="UxuA"/>
    <property type="match status" value="1"/>
</dbReference>
<dbReference type="RefSeq" id="WP_013042207.1">
    <property type="nucleotide sequence ID" value="NC_014008.1"/>
</dbReference>
<dbReference type="GO" id="GO:0008198">
    <property type="term" value="F:ferrous iron binding"/>
    <property type="evidence" value="ECO:0007669"/>
    <property type="project" value="TreeGrafter"/>
</dbReference>
<evidence type="ECO:0000256" key="4">
    <source>
        <dbReference type="ARBA" id="ARBA00007389"/>
    </source>
</evidence>
<evidence type="ECO:0000256" key="9">
    <source>
        <dbReference type="HAMAP-Rule" id="MF_00106"/>
    </source>
</evidence>
<dbReference type="UniPathway" id="UPA00246"/>
<dbReference type="NCBIfam" id="NF003027">
    <property type="entry name" value="PRK03906.1"/>
    <property type="match status" value="1"/>
</dbReference>
<dbReference type="KEGG" id="caa:Caka_0457"/>
<dbReference type="PIRSF" id="PIRSF016049">
    <property type="entry name" value="Man_dehyd"/>
    <property type="match status" value="1"/>
</dbReference>
<dbReference type="AlphaFoldDB" id="D5EN47"/>
<reference evidence="10 11" key="1">
    <citation type="journal article" date="2010" name="Stand. Genomic Sci.">
        <title>Complete genome sequence of Coraliomargarita akajimensis type strain (04OKA010-24).</title>
        <authorList>
            <person name="Mavromatis K."/>
            <person name="Abt B."/>
            <person name="Brambilla E."/>
            <person name="Lapidus A."/>
            <person name="Copeland A."/>
            <person name="Deshpande S."/>
            <person name="Nolan M."/>
            <person name="Lucas S."/>
            <person name="Tice H."/>
            <person name="Cheng J.F."/>
            <person name="Han C."/>
            <person name="Detter J.C."/>
            <person name="Woyke T."/>
            <person name="Goodwin L."/>
            <person name="Pitluck S."/>
            <person name="Held B."/>
            <person name="Brettin T."/>
            <person name="Tapia R."/>
            <person name="Ivanova N."/>
            <person name="Mikhailova N."/>
            <person name="Pati A."/>
            <person name="Liolios K."/>
            <person name="Chen A."/>
            <person name="Palaniappan K."/>
            <person name="Land M."/>
            <person name="Hauser L."/>
            <person name="Chang Y.J."/>
            <person name="Jeffries C.D."/>
            <person name="Rohde M."/>
            <person name="Goker M."/>
            <person name="Bristow J."/>
            <person name="Eisen J.A."/>
            <person name="Markowitz V."/>
            <person name="Hugenholtz P."/>
            <person name="Klenk H.P."/>
            <person name="Kyrpides N.C."/>
        </authorList>
    </citation>
    <scope>NUCLEOTIDE SEQUENCE [LARGE SCALE GENOMIC DNA]</scope>
    <source>
        <strain evidence="11">DSM 45221 / IAM 15411 / JCM 23193 / KCTC 12865</strain>
    </source>
</reference>
<dbReference type="InterPro" id="IPR004628">
    <property type="entry name" value="Man_deHydtase"/>
</dbReference>
<dbReference type="HOGENOM" id="CLU_058621_2_0_0"/>
<dbReference type="Pfam" id="PF03786">
    <property type="entry name" value="UxuA"/>
    <property type="match status" value="1"/>
</dbReference>
<proteinExistence type="inferred from homology"/>
<protein>
    <recommendedName>
        <fullName evidence="5 9">Mannonate dehydratase</fullName>
        <ecNumber evidence="5 9">4.2.1.8</ecNumber>
    </recommendedName>
    <alternativeName>
        <fullName evidence="9">D-mannonate hydro-lyase</fullName>
    </alternativeName>
</protein>
<comment type="similarity">
    <text evidence="4 9">Belongs to the mannonate dehydratase family.</text>
</comment>